<dbReference type="GeneID" id="39586009"/>
<evidence type="ECO:0000313" key="3">
    <source>
        <dbReference type="Proteomes" id="UP000279236"/>
    </source>
</evidence>
<gene>
    <name evidence="2" type="ORF">EHS24_001466</name>
</gene>
<dbReference type="RefSeq" id="XP_028474567.1">
    <property type="nucleotide sequence ID" value="XM_028617260.1"/>
</dbReference>
<name>A0A427XKN1_9TREE</name>
<dbReference type="EMBL" id="RSCE01000010">
    <property type="protein sequence ID" value="RSH79420.1"/>
    <property type="molecule type" value="Genomic_DNA"/>
</dbReference>
<feature type="region of interest" description="Disordered" evidence="1">
    <location>
        <begin position="233"/>
        <end position="253"/>
    </location>
</feature>
<evidence type="ECO:0000256" key="1">
    <source>
        <dbReference type="SAM" id="MobiDB-lite"/>
    </source>
</evidence>
<dbReference type="Proteomes" id="UP000279236">
    <property type="component" value="Unassembled WGS sequence"/>
</dbReference>
<sequence>MESATLKDIKDDMERRGFRPADPINLASMPWPDEFTLPADLVLPHGNSVVFFLDVPQLLPPLSTLVCDGNVKRLQAASSRKLGSTKPNGVLVTSTLRDPPHLYFIIEYKWATAPDESRDATLAVLRREGAYQILWYLHVCGSSERFRRQQGAALVNDRVLPVARLMDGTLLLQGPETTPVQGTEYTVDALDSDATFWDEGFGSKLCQKDTMASFLACVQAAVYHAAVDNPAANTPVDATRPPPPPRPRNPVILRGSDDAMASVMEKKIEAASELKRLRNISRRPTTNVQQGEDDGEGGDGAAPGDGADDHDDGAEASTSGDAGHVSGGLDDGHAADEEIEGRSIRTTMWADISELELPFAWFRNRLREEGVTLRVYPPSVMQKIGMHASNIDDLAQLAELVASTNPSP</sequence>
<feature type="region of interest" description="Disordered" evidence="1">
    <location>
        <begin position="275"/>
        <end position="334"/>
    </location>
</feature>
<dbReference type="AlphaFoldDB" id="A0A427XKN1"/>
<organism evidence="2 3">
    <name type="scientific">Apiotrichum porosum</name>
    <dbReference type="NCBI Taxonomy" id="105984"/>
    <lineage>
        <taxon>Eukaryota</taxon>
        <taxon>Fungi</taxon>
        <taxon>Dikarya</taxon>
        <taxon>Basidiomycota</taxon>
        <taxon>Agaricomycotina</taxon>
        <taxon>Tremellomycetes</taxon>
        <taxon>Trichosporonales</taxon>
        <taxon>Trichosporonaceae</taxon>
        <taxon>Apiotrichum</taxon>
    </lineage>
</organism>
<comment type="caution">
    <text evidence="2">The sequence shown here is derived from an EMBL/GenBank/DDBJ whole genome shotgun (WGS) entry which is preliminary data.</text>
</comment>
<keyword evidence="3" id="KW-1185">Reference proteome</keyword>
<accession>A0A427XKN1</accession>
<protein>
    <submittedName>
        <fullName evidence="2">Uncharacterized protein</fullName>
    </submittedName>
</protein>
<proteinExistence type="predicted"/>
<evidence type="ECO:0000313" key="2">
    <source>
        <dbReference type="EMBL" id="RSH79420.1"/>
    </source>
</evidence>
<reference evidence="2 3" key="1">
    <citation type="submission" date="2018-11" db="EMBL/GenBank/DDBJ databases">
        <title>Genome sequence of Apiotrichum porosum DSM 27194.</title>
        <authorList>
            <person name="Aliyu H."/>
            <person name="Gorte O."/>
            <person name="Ochsenreither K."/>
        </authorList>
    </citation>
    <scope>NUCLEOTIDE SEQUENCE [LARGE SCALE GENOMIC DNA]</scope>
    <source>
        <strain evidence="2 3">DSM 27194</strain>
    </source>
</reference>